<reference evidence="2" key="1">
    <citation type="submission" date="2020-07" db="EMBL/GenBank/DDBJ databases">
        <title>Multicomponent nature underlies the extraordinary mechanical properties of spider dragline silk.</title>
        <authorList>
            <person name="Kono N."/>
            <person name="Nakamura H."/>
            <person name="Mori M."/>
            <person name="Yoshida Y."/>
            <person name="Ohtoshi R."/>
            <person name="Malay A.D."/>
            <person name="Moran D.A.P."/>
            <person name="Tomita M."/>
            <person name="Numata K."/>
            <person name="Arakawa K."/>
        </authorList>
    </citation>
    <scope>NUCLEOTIDE SEQUENCE</scope>
</reference>
<sequence length="78" mass="8724">MSSKGEKSEDNGESEASGYLPRLIGKHVSCTVRRYRACKWYYICPVERVVKPRATQHSHIVGQSHCPDQYGPTALTDG</sequence>
<gene>
    <name evidence="2" type="ORF">TNCT_693681</name>
</gene>
<protein>
    <submittedName>
        <fullName evidence="2">Uncharacterized protein</fullName>
    </submittedName>
</protein>
<dbReference type="EMBL" id="BMAO01035826">
    <property type="protein sequence ID" value="GFR06274.1"/>
    <property type="molecule type" value="Genomic_DNA"/>
</dbReference>
<dbReference type="AlphaFoldDB" id="A0A8X6HN35"/>
<evidence type="ECO:0000256" key="1">
    <source>
        <dbReference type="SAM" id="MobiDB-lite"/>
    </source>
</evidence>
<accession>A0A8X6HN35</accession>
<keyword evidence="3" id="KW-1185">Reference proteome</keyword>
<organism evidence="2 3">
    <name type="scientific">Trichonephila clavata</name>
    <name type="common">Joro spider</name>
    <name type="synonym">Nephila clavata</name>
    <dbReference type="NCBI Taxonomy" id="2740835"/>
    <lineage>
        <taxon>Eukaryota</taxon>
        <taxon>Metazoa</taxon>
        <taxon>Ecdysozoa</taxon>
        <taxon>Arthropoda</taxon>
        <taxon>Chelicerata</taxon>
        <taxon>Arachnida</taxon>
        <taxon>Araneae</taxon>
        <taxon>Araneomorphae</taxon>
        <taxon>Entelegynae</taxon>
        <taxon>Araneoidea</taxon>
        <taxon>Nephilidae</taxon>
        <taxon>Trichonephila</taxon>
    </lineage>
</organism>
<evidence type="ECO:0000313" key="2">
    <source>
        <dbReference type="EMBL" id="GFR06274.1"/>
    </source>
</evidence>
<name>A0A8X6HN35_TRICU</name>
<evidence type="ECO:0000313" key="3">
    <source>
        <dbReference type="Proteomes" id="UP000887116"/>
    </source>
</evidence>
<comment type="caution">
    <text evidence="2">The sequence shown here is derived from an EMBL/GenBank/DDBJ whole genome shotgun (WGS) entry which is preliminary data.</text>
</comment>
<feature type="region of interest" description="Disordered" evidence="1">
    <location>
        <begin position="58"/>
        <end position="78"/>
    </location>
</feature>
<dbReference type="Proteomes" id="UP000887116">
    <property type="component" value="Unassembled WGS sequence"/>
</dbReference>
<proteinExistence type="predicted"/>